<feature type="domain" description="HAMP" evidence="6">
    <location>
        <begin position="282"/>
        <end position="334"/>
    </location>
</feature>
<dbReference type="EMBL" id="FNGA01000006">
    <property type="protein sequence ID" value="SDL58254.1"/>
    <property type="molecule type" value="Genomic_DNA"/>
</dbReference>
<accession>A0A1G9L8P6</accession>
<dbReference type="InterPro" id="IPR004089">
    <property type="entry name" value="MCPsignal_dom"/>
</dbReference>
<feature type="domain" description="Methyl-accepting transducer" evidence="5">
    <location>
        <begin position="381"/>
        <end position="617"/>
    </location>
</feature>
<sequence length="661" mass="72227">MSIKGKLLLVFICILLGLFSIFGVNFYGGILIEQTRKIELLANQGTADLLQARRQEKNFILRREESYVEKTKKYSQRAGETLQKIALMQPEMAKRCSDAMQLLTKYETAMSKVVDLYKQIGLTMNDGLRWQFILNARNMEKVFKENEQDSEFVVLLLQMRRHEKNYIIRSDDKYLKRVDNIALKLRDLVNEHYLGEKGKIQLKALDGYLNTFDEYAKSNKAVAEQTADLIKAARALEPVYAGIAAESAAQSQHDAMFTKYLVIGIEVFAGLTILGLLLWVMFSVTEPLKRLNAFAKGVAAGNLDEEPKGNFCAELNELRKVMVGMVSNLKSLINEAKEMESGAILQAKAAEVSRDEALEQQKYVQSLVEKMGEAAVKADGVVSELINASQELQSRTEIIATGAGVQQERMAESATAMEQMNSTVLEVARNAGDSSKAACEAKEEAGDGIIVVQRAEQSMLKVAENVSILEEDMSKLGSDTDSIGHVIGVINEIADQTNLLALNAAIEAARAGDAGKGFAVVADEVRKLAEKTMQATKEVEARIVTIQDASLRNVNGVKQTLTFVDSANQEVANSVNVFQKIQAHSDDVAVRIEGIAASTQQQSIASEQIISAVIEVTQLASNSATAVNESAQAISGLTVLAEKLSVIIGDLRSEGNEASLG</sequence>
<keyword evidence="4" id="KW-1133">Transmembrane helix</keyword>
<keyword evidence="4" id="KW-0812">Transmembrane</keyword>
<comment type="similarity">
    <text evidence="2">Belongs to the methyl-accepting chemotaxis (MCP) protein family.</text>
</comment>
<keyword evidence="1 3" id="KW-0807">Transducer</keyword>
<dbReference type="SUPFAM" id="SSF58104">
    <property type="entry name" value="Methyl-accepting chemotaxis protein (MCP) signaling domain"/>
    <property type="match status" value="1"/>
</dbReference>
<dbReference type="Gene3D" id="6.10.340.10">
    <property type="match status" value="1"/>
</dbReference>
<evidence type="ECO:0000259" key="6">
    <source>
        <dbReference type="PROSITE" id="PS50885"/>
    </source>
</evidence>
<dbReference type="PANTHER" id="PTHR32089">
    <property type="entry name" value="METHYL-ACCEPTING CHEMOTAXIS PROTEIN MCPB"/>
    <property type="match status" value="1"/>
</dbReference>
<dbReference type="PANTHER" id="PTHR32089:SF112">
    <property type="entry name" value="LYSOZYME-LIKE PROTEIN-RELATED"/>
    <property type="match status" value="1"/>
</dbReference>
<reference evidence="8" key="1">
    <citation type="submission" date="2016-10" db="EMBL/GenBank/DDBJ databases">
        <authorList>
            <person name="Varghese N."/>
            <person name="Submissions S."/>
        </authorList>
    </citation>
    <scope>NUCLEOTIDE SEQUENCE [LARGE SCALE GENOMIC DNA]</scope>
    <source>
        <strain evidence="8">DSM 16995</strain>
    </source>
</reference>
<dbReference type="InterPro" id="IPR003660">
    <property type="entry name" value="HAMP_dom"/>
</dbReference>
<dbReference type="PROSITE" id="PS50111">
    <property type="entry name" value="CHEMOTAXIS_TRANSDUC_2"/>
    <property type="match status" value="1"/>
</dbReference>
<dbReference type="AlphaFoldDB" id="A0A1G9L8P6"/>
<dbReference type="Pfam" id="PF00015">
    <property type="entry name" value="MCPsignal"/>
    <property type="match status" value="1"/>
</dbReference>
<dbReference type="SMART" id="SM01358">
    <property type="entry name" value="HBM"/>
    <property type="match status" value="1"/>
</dbReference>
<dbReference type="STRING" id="246191.SAMN05660337_3329"/>
<gene>
    <name evidence="7" type="ORF">SAMN05660337_3329</name>
</gene>
<protein>
    <submittedName>
        <fullName evidence="7">Methyl-accepting chemotaxis protein</fullName>
    </submittedName>
</protein>
<proteinExistence type="inferred from homology"/>
<dbReference type="PROSITE" id="PS50885">
    <property type="entry name" value="HAMP"/>
    <property type="match status" value="1"/>
</dbReference>
<dbReference type="GO" id="GO:0016020">
    <property type="term" value="C:membrane"/>
    <property type="evidence" value="ECO:0007669"/>
    <property type="project" value="InterPro"/>
</dbReference>
<evidence type="ECO:0000259" key="5">
    <source>
        <dbReference type="PROSITE" id="PS50111"/>
    </source>
</evidence>
<keyword evidence="4" id="KW-0472">Membrane</keyword>
<evidence type="ECO:0000256" key="2">
    <source>
        <dbReference type="ARBA" id="ARBA00029447"/>
    </source>
</evidence>
<evidence type="ECO:0000256" key="1">
    <source>
        <dbReference type="ARBA" id="ARBA00023224"/>
    </source>
</evidence>
<dbReference type="InterPro" id="IPR032255">
    <property type="entry name" value="HBM"/>
</dbReference>
<name>A0A1G9L8P6_9BACT</name>
<evidence type="ECO:0000256" key="3">
    <source>
        <dbReference type="PROSITE-ProRule" id="PRU00284"/>
    </source>
</evidence>
<dbReference type="GO" id="GO:0007165">
    <property type="term" value="P:signal transduction"/>
    <property type="evidence" value="ECO:0007669"/>
    <property type="project" value="UniProtKB-KW"/>
</dbReference>
<dbReference type="RefSeq" id="WP_170830400.1">
    <property type="nucleotide sequence ID" value="NZ_FNGA01000006.1"/>
</dbReference>
<evidence type="ECO:0000313" key="7">
    <source>
        <dbReference type="EMBL" id="SDL58254.1"/>
    </source>
</evidence>
<organism evidence="7 8">
    <name type="scientific">Maridesulfovibrio ferrireducens</name>
    <dbReference type="NCBI Taxonomy" id="246191"/>
    <lineage>
        <taxon>Bacteria</taxon>
        <taxon>Pseudomonadati</taxon>
        <taxon>Thermodesulfobacteriota</taxon>
        <taxon>Desulfovibrionia</taxon>
        <taxon>Desulfovibrionales</taxon>
        <taxon>Desulfovibrionaceae</taxon>
        <taxon>Maridesulfovibrio</taxon>
    </lineage>
</organism>
<dbReference type="Gene3D" id="1.10.287.950">
    <property type="entry name" value="Methyl-accepting chemotaxis protein"/>
    <property type="match status" value="1"/>
</dbReference>
<feature type="transmembrane region" description="Helical" evidence="4">
    <location>
        <begin position="260"/>
        <end position="282"/>
    </location>
</feature>
<dbReference type="SMART" id="SM00283">
    <property type="entry name" value="MA"/>
    <property type="match status" value="1"/>
</dbReference>
<keyword evidence="8" id="KW-1185">Reference proteome</keyword>
<dbReference type="Proteomes" id="UP000199053">
    <property type="component" value="Unassembled WGS sequence"/>
</dbReference>
<evidence type="ECO:0000313" key="8">
    <source>
        <dbReference type="Proteomes" id="UP000199053"/>
    </source>
</evidence>
<dbReference type="CDD" id="cd11386">
    <property type="entry name" value="MCP_signal"/>
    <property type="match status" value="1"/>
</dbReference>
<evidence type="ECO:0000256" key="4">
    <source>
        <dbReference type="SAM" id="Phobius"/>
    </source>
</evidence>